<sequence>MSRGVETVSAYEVGSVQFLNNLQALSAWVEQGVPVSGDKTALHRGGWSPEQELADDYERNDHA</sequence>
<gene>
    <name evidence="2" type="primary">74</name>
    <name evidence="2" type="ORF">PBI_TRIPLEJ_74</name>
</gene>
<protein>
    <submittedName>
        <fullName evidence="2">Uncharacterized protein</fullName>
    </submittedName>
</protein>
<dbReference type="KEGG" id="vg:55813837"/>
<evidence type="ECO:0000256" key="1">
    <source>
        <dbReference type="SAM" id="MobiDB-lite"/>
    </source>
</evidence>
<reference evidence="2 3" key="1">
    <citation type="submission" date="2019-07" db="EMBL/GenBank/DDBJ databases">
        <authorList>
            <person name="Stoner T.H."/>
            <person name="Garlena R.A."/>
            <person name="Russell D.A."/>
            <person name="Pope W.H."/>
            <person name="Jacobs-Sera D."/>
            <person name="Hatfull G.F."/>
        </authorList>
    </citation>
    <scope>NUCLEOTIDE SEQUENCE [LARGE SCALE GENOMIC DNA]</scope>
</reference>
<accession>A0A5J6TGY3</accession>
<dbReference type="GeneID" id="55813837"/>
<dbReference type="EMBL" id="MN234178">
    <property type="protein sequence ID" value="QFG09618.1"/>
    <property type="molecule type" value="Genomic_DNA"/>
</dbReference>
<name>A0A5J6TGY3_9CAUD</name>
<dbReference type="Proteomes" id="UP000325735">
    <property type="component" value="Segment"/>
</dbReference>
<evidence type="ECO:0000313" key="3">
    <source>
        <dbReference type="Proteomes" id="UP000325735"/>
    </source>
</evidence>
<proteinExistence type="predicted"/>
<keyword evidence="3" id="KW-1185">Reference proteome</keyword>
<feature type="region of interest" description="Disordered" evidence="1">
    <location>
        <begin position="39"/>
        <end position="63"/>
    </location>
</feature>
<organism evidence="2 3">
    <name type="scientific">Arthrobacter phage TripleJ</name>
    <dbReference type="NCBI Taxonomy" id="2599838"/>
    <lineage>
        <taxon>Viruses</taxon>
        <taxon>Duplodnaviria</taxon>
        <taxon>Heunggongvirae</taxon>
        <taxon>Uroviricota</taxon>
        <taxon>Caudoviricetes</taxon>
        <taxon>Triplejayvirus</taxon>
        <taxon>Triplejayvirus tripleJ</taxon>
    </lineage>
</organism>
<dbReference type="RefSeq" id="YP_009884477.1">
    <property type="nucleotide sequence ID" value="NC_049470.1"/>
</dbReference>
<evidence type="ECO:0000313" key="2">
    <source>
        <dbReference type="EMBL" id="QFG09618.1"/>
    </source>
</evidence>